<dbReference type="Proteomes" id="UP001605989">
    <property type="component" value="Unassembled WGS sequence"/>
</dbReference>
<dbReference type="InterPro" id="IPR011856">
    <property type="entry name" value="tRNA_endonuc-like_dom_sf"/>
</dbReference>
<evidence type="ECO:0000256" key="1">
    <source>
        <dbReference type="ARBA" id="ARBA00001946"/>
    </source>
</evidence>
<evidence type="ECO:0000259" key="4">
    <source>
        <dbReference type="SMART" id="SM00990"/>
    </source>
</evidence>
<evidence type="ECO:0000256" key="2">
    <source>
        <dbReference type="ARBA" id="ARBA00022722"/>
    </source>
</evidence>
<sequence>MTETDIMHQIMLDVSAAGNLIFRGNVGKVKLRDGRWFDTGLPKGFSDLFGADKDGRLFFIEVKVPGGRVRDEQKKFITAMRKRGLKAGIAHDSKEALEIINGHSERI</sequence>
<gene>
    <name evidence="5" type="ORF">ACGTZG_00275</name>
</gene>
<dbReference type="Pfam" id="PF08774">
    <property type="entry name" value="VRR_NUC"/>
    <property type="match status" value="1"/>
</dbReference>
<dbReference type="RefSeq" id="WP_113855893.1">
    <property type="nucleotide sequence ID" value="NZ_CP011940.1"/>
</dbReference>
<proteinExistence type="predicted"/>
<evidence type="ECO:0000313" key="5">
    <source>
        <dbReference type="EMBL" id="MFG6271621.1"/>
    </source>
</evidence>
<dbReference type="Gene3D" id="3.40.1350.10">
    <property type="match status" value="1"/>
</dbReference>
<dbReference type="InterPro" id="IPR014883">
    <property type="entry name" value="VRR_NUC"/>
</dbReference>
<keyword evidence="2" id="KW-0540">Nuclease</keyword>
<evidence type="ECO:0000313" key="6">
    <source>
        <dbReference type="Proteomes" id="UP001605989"/>
    </source>
</evidence>
<organism evidence="5 6">
    <name type="scientific">Megasphaera hexanoica</name>
    <dbReference type="NCBI Taxonomy" id="1675036"/>
    <lineage>
        <taxon>Bacteria</taxon>
        <taxon>Bacillati</taxon>
        <taxon>Bacillota</taxon>
        <taxon>Negativicutes</taxon>
        <taxon>Veillonellales</taxon>
        <taxon>Veillonellaceae</taxon>
        <taxon>Megasphaera</taxon>
    </lineage>
</organism>
<reference evidence="5 6" key="1">
    <citation type="submission" date="2024-10" db="EMBL/GenBank/DDBJ databases">
        <authorList>
            <person name="Sang B.-I."/>
            <person name="Prabhaharan D."/>
        </authorList>
    </citation>
    <scope>NUCLEOTIDE SEQUENCE [LARGE SCALE GENOMIC DNA]</scope>
    <source>
        <strain evidence="5 6">MH</strain>
    </source>
</reference>
<accession>A0ABW7DJU0</accession>
<comment type="caution">
    <text evidence="5">The sequence shown here is derived from an EMBL/GenBank/DDBJ whole genome shotgun (WGS) entry which is preliminary data.</text>
</comment>
<evidence type="ECO:0000256" key="3">
    <source>
        <dbReference type="ARBA" id="ARBA00022801"/>
    </source>
</evidence>
<keyword evidence="3" id="KW-0378">Hydrolase</keyword>
<name>A0ABW7DJU0_9FIRM</name>
<comment type="cofactor">
    <cofactor evidence="1">
        <name>Mg(2+)</name>
        <dbReference type="ChEBI" id="CHEBI:18420"/>
    </cofactor>
</comment>
<protein>
    <submittedName>
        <fullName evidence="5">VRR-NUC domain-containing protein</fullName>
    </submittedName>
</protein>
<feature type="domain" description="VRR-NUC" evidence="4">
    <location>
        <begin position="1"/>
        <end position="94"/>
    </location>
</feature>
<dbReference type="SMART" id="SM00990">
    <property type="entry name" value="VRR_NUC"/>
    <property type="match status" value="1"/>
</dbReference>
<dbReference type="EMBL" id="JBIEKR010000001">
    <property type="protein sequence ID" value="MFG6271621.1"/>
    <property type="molecule type" value="Genomic_DNA"/>
</dbReference>
<keyword evidence="6" id="KW-1185">Reference proteome</keyword>